<feature type="transmembrane region" description="Helical" evidence="1">
    <location>
        <begin position="146"/>
        <end position="166"/>
    </location>
</feature>
<evidence type="ECO:0000313" key="2">
    <source>
        <dbReference type="EMBL" id="MXG91620.1"/>
    </source>
</evidence>
<dbReference type="EMBL" id="WUEK01000013">
    <property type="protein sequence ID" value="MXG91620.1"/>
    <property type="molecule type" value="Genomic_DNA"/>
</dbReference>
<keyword evidence="1" id="KW-1133">Transmembrane helix</keyword>
<protein>
    <recommendedName>
        <fullName evidence="4">Sap, sulfolipid-1-addressing protein</fullName>
    </recommendedName>
</protein>
<keyword evidence="3" id="KW-1185">Reference proteome</keyword>
<dbReference type="Pfam" id="PF11139">
    <property type="entry name" value="SfLAP"/>
    <property type="match status" value="1"/>
</dbReference>
<gene>
    <name evidence="2" type="ORF">GRQ65_18920</name>
</gene>
<comment type="caution">
    <text evidence="2">The sequence shown here is derived from an EMBL/GenBank/DDBJ whole genome shotgun (WGS) entry which is preliminary data.</text>
</comment>
<evidence type="ECO:0000256" key="1">
    <source>
        <dbReference type="SAM" id="Phobius"/>
    </source>
</evidence>
<feature type="transmembrane region" description="Helical" evidence="1">
    <location>
        <begin position="195"/>
        <end position="214"/>
    </location>
</feature>
<dbReference type="RefSeq" id="WP_160879545.1">
    <property type="nucleotide sequence ID" value="NZ_WUEK01000013.1"/>
</dbReference>
<feature type="transmembrane region" description="Helical" evidence="1">
    <location>
        <begin position="75"/>
        <end position="94"/>
    </location>
</feature>
<organism evidence="2 3">
    <name type="scientific">Nocardioides flavescens</name>
    <dbReference type="NCBI Taxonomy" id="2691959"/>
    <lineage>
        <taxon>Bacteria</taxon>
        <taxon>Bacillati</taxon>
        <taxon>Actinomycetota</taxon>
        <taxon>Actinomycetes</taxon>
        <taxon>Propionibacteriales</taxon>
        <taxon>Nocardioidaceae</taxon>
        <taxon>Nocardioides</taxon>
    </lineage>
</organism>
<proteinExistence type="predicted"/>
<dbReference type="InterPro" id="IPR021315">
    <property type="entry name" value="Gap/Sap"/>
</dbReference>
<dbReference type="Proteomes" id="UP000473325">
    <property type="component" value="Unassembled WGS sequence"/>
</dbReference>
<accession>A0A6L7EXP3</accession>
<reference evidence="2 3" key="1">
    <citation type="submission" date="2019-12" db="EMBL/GenBank/DDBJ databases">
        <authorList>
            <person name="Kun Z."/>
        </authorList>
    </citation>
    <scope>NUCLEOTIDE SEQUENCE [LARGE SCALE GENOMIC DNA]</scope>
    <source>
        <strain evidence="2 3">YIM 123512</strain>
    </source>
</reference>
<feature type="transmembrane region" description="Helical" evidence="1">
    <location>
        <begin position="114"/>
        <end position="134"/>
    </location>
</feature>
<dbReference type="AlphaFoldDB" id="A0A6L7EXP3"/>
<feature type="transmembrane region" description="Helical" evidence="1">
    <location>
        <begin position="40"/>
        <end position="63"/>
    </location>
</feature>
<evidence type="ECO:0000313" key="3">
    <source>
        <dbReference type="Proteomes" id="UP000473325"/>
    </source>
</evidence>
<name>A0A6L7EXP3_9ACTN</name>
<sequence>MLRLLVLMLPLGMAAAVSPMMLAQQLVVMAGPRGRRAGSAYAAGAASVAAAVVLVVVAVGRSLELPTAPHLDASLDLVLGVALSVGAAVVHSRGRTAHRSRPARPPRTMRPSATYGYGLFSMATNLTTLSLLVPAAKEVAAADADVLAKVVAAVVLVAFACVPTWLPLAVMSAAPRSGERLLAALQGAIERHGRAALVLVLAAAGVYLLLRGIVRLV</sequence>
<evidence type="ECO:0008006" key="4">
    <source>
        <dbReference type="Google" id="ProtNLM"/>
    </source>
</evidence>
<keyword evidence="1" id="KW-0472">Membrane</keyword>
<keyword evidence="1" id="KW-0812">Transmembrane</keyword>